<dbReference type="Gene3D" id="2.60.120.430">
    <property type="entry name" value="Galactose-binding lectin"/>
    <property type="match status" value="1"/>
</dbReference>
<dbReference type="PANTHER" id="PTHR34590">
    <property type="entry name" value="OS03G0124300 PROTEIN-RELATED"/>
    <property type="match status" value="1"/>
</dbReference>
<evidence type="ECO:0008006" key="3">
    <source>
        <dbReference type="Google" id="ProtNLM"/>
    </source>
</evidence>
<dbReference type="Proteomes" id="UP000593578">
    <property type="component" value="Unassembled WGS sequence"/>
</dbReference>
<organism evidence="1 2">
    <name type="scientific">Gossypium raimondii</name>
    <name type="common">Peruvian cotton</name>
    <name type="synonym">Gossypium klotzschianum subsp. raimondii</name>
    <dbReference type="NCBI Taxonomy" id="29730"/>
    <lineage>
        <taxon>Eukaryota</taxon>
        <taxon>Viridiplantae</taxon>
        <taxon>Streptophyta</taxon>
        <taxon>Embryophyta</taxon>
        <taxon>Tracheophyta</taxon>
        <taxon>Spermatophyta</taxon>
        <taxon>Magnoliopsida</taxon>
        <taxon>eudicotyledons</taxon>
        <taxon>Gunneridae</taxon>
        <taxon>Pentapetalae</taxon>
        <taxon>rosids</taxon>
        <taxon>malvids</taxon>
        <taxon>Malvales</taxon>
        <taxon>Malvaceae</taxon>
        <taxon>Malvoideae</taxon>
        <taxon>Gossypium</taxon>
    </lineage>
</organism>
<reference evidence="1 2" key="1">
    <citation type="journal article" date="2019" name="Genome Biol. Evol.">
        <title>Insights into the evolution of the New World diploid cottons (Gossypium, subgenus Houzingenia) based on genome sequencing.</title>
        <authorList>
            <person name="Grover C.E."/>
            <person name="Arick M.A. 2nd"/>
            <person name="Thrash A."/>
            <person name="Conover J.L."/>
            <person name="Sanders W.S."/>
            <person name="Peterson D.G."/>
            <person name="Frelichowski J.E."/>
            <person name="Scheffler J.A."/>
            <person name="Scheffler B.E."/>
            <person name="Wendel J.F."/>
        </authorList>
    </citation>
    <scope>NUCLEOTIDE SEQUENCE [LARGE SCALE GENOMIC DNA]</scope>
    <source>
        <strain evidence="1">8</strain>
        <tissue evidence="1">Leaf</tissue>
    </source>
</reference>
<dbReference type="PANTHER" id="PTHR34590:SF5">
    <property type="entry name" value="OS04G0586500 PROTEIN"/>
    <property type="match status" value="1"/>
</dbReference>
<dbReference type="EMBL" id="JABEZZ010000001">
    <property type="protein sequence ID" value="MBA0578572.1"/>
    <property type="molecule type" value="Genomic_DNA"/>
</dbReference>
<proteinExistence type="predicted"/>
<name>A0A7J8NP47_GOSRA</name>
<sequence length="99" mass="11266">MVPCFEIEKLSVTLSPSPNSLAFVNGALGIVPSRFNVTINYTKETLAYTTPVVVYTTSRTMGLEPNINMNYNLTWNFYIDGGFNYLLRLHFYETQLQVT</sequence>
<protein>
    <recommendedName>
        <fullName evidence="3">Malectin-like domain-containing protein</fullName>
    </recommendedName>
</protein>
<accession>A0A7J8NP47</accession>
<dbReference type="GO" id="GO:0004714">
    <property type="term" value="F:transmembrane receptor protein tyrosine kinase activity"/>
    <property type="evidence" value="ECO:0007669"/>
    <property type="project" value="InterPro"/>
</dbReference>
<evidence type="ECO:0000313" key="2">
    <source>
        <dbReference type="Proteomes" id="UP000593578"/>
    </source>
</evidence>
<evidence type="ECO:0000313" key="1">
    <source>
        <dbReference type="EMBL" id="MBA0578572.1"/>
    </source>
</evidence>
<dbReference type="InterPro" id="IPR045272">
    <property type="entry name" value="ANXUR1/2-like"/>
</dbReference>
<dbReference type="AlphaFoldDB" id="A0A7J8NP47"/>
<comment type="caution">
    <text evidence="1">The sequence shown here is derived from an EMBL/GenBank/DDBJ whole genome shotgun (WGS) entry which is preliminary data.</text>
</comment>
<gene>
    <name evidence="1" type="ORF">Gorai_020849</name>
</gene>